<feature type="transmembrane region" description="Helical" evidence="2">
    <location>
        <begin position="103"/>
        <end position="121"/>
    </location>
</feature>
<evidence type="ECO:0000256" key="2">
    <source>
        <dbReference type="SAM" id="Phobius"/>
    </source>
</evidence>
<evidence type="ECO:0000256" key="1">
    <source>
        <dbReference type="SAM" id="MobiDB-lite"/>
    </source>
</evidence>
<protein>
    <recommendedName>
        <fullName evidence="4">Vacuole protein</fullName>
    </recommendedName>
</protein>
<reference evidence="3" key="1">
    <citation type="journal article" date="2014" name="Genome Announc.">
        <title>De novo whole-genome sequence and genome annotation of Lichtheimia ramosa.</title>
        <authorList>
            <person name="Linde J."/>
            <person name="Schwartze V."/>
            <person name="Binder U."/>
            <person name="Lass-Florl C."/>
            <person name="Voigt K."/>
            <person name="Horn F."/>
        </authorList>
    </citation>
    <scope>NUCLEOTIDE SEQUENCE</scope>
    <source>
        <strain evidence="3">JMRC FSU:6197</strain>
    </source>
</reference>
<keyword evidence="2" id="KW-1133">Transmembrane helix</keyword>
<gene>
    <name evidence="3" type="ORF">LRAMOSA05548</name>
</gene>
<keyword evidence="2" id="KW-0472">Membrane</keyword>
<dbReference type="GO" id="GO:0015079">
    <property type="term" value="F:potassium ion transmembrane transporter activity"/>
    <property type="evidence" value="ECO:0007669"/>
    <property type="project" value="InterPro"/>
</dbReference>
<dbReference type="OrthoDB" id="2128042at2759"/>
<feature type="transmembrane region" description="Helical" evidence="2">
    <location>
        <begin position="192"/>
        <end position="209"/>
    </location>
</feature>
<evidence type="ECO:0008006" key="4">
    <source>
        <dbReference type="Google" id="ProtNLM"/>
    </source>
</evidence>
<accession>A0A077X195</accession>
<feature type="region of interest" description="Disordered" evidence="1">
    <location>
        <begin position="388"/>
        <end position="457"/>
    </location>
</feature>
<dbReference type="GO" id="GO:0005886">
    <property type="term" value="C:plasma membrane"/>
    <property type="evidence" value="ECO:0007669"/>
    <property type="project" value="InterPro"/>
</dbReference>
<dbReference type="AlphaFoldDB" id="A0A077X195"/>
<proteinExistence type="predicted"/>
<name>A0A077X195_9FUNG</name>
<feature type="transmembrane region" description="Helical" evidence="2">
    <location>
        <begin position="229"/>
        <end position="256"/>
    </location>
</feature>
<dbReference type="EMBL" id="LK023379">
    <property type="protein sequence ID" value="CDS13370.1"/>
    <property type="molecule type" value="Genomic_DNA"/>
</dbReference>
<dbReference type="PANTHER" id="PTHR36424:SF1">
    <property type="entry name" value="LOW AFFINITY K(+) TRANSPORTER 1-RELATED"/>
    <property type="match status" value="1"/>
</dbReference>
<sequence>MAGNKANRTSRILQQRAQQFIQAQTGPKWKRELVQDHKWDYIDVYEFRRGSCNNGLRYLILFCSIIVSAATYIADIWTAIILIAFDQWSLSVQPKIPFYISKWIYVACIALSFLLLAWDFFKFQKILKSQYISLSVTNVMAYRYHSVKNFGRFCLFRKINSSRKTSDSIAFFVFYTLKGWKKLLFAQSPRQIIAAFTVAALLKSAWTVNGSFHIDDDWDAYGKDWQQRVALILMAFTCLIWALSMIELLLACILYIPVFWRIQGNLKEYCCHKIDKRITEILEKQRRKRLREQEKRAAKAAKKMRKGAKDADDFQLLSTVEEDMYDDTRPLKTAAAEPYRGDVKLEMAPPPEPVYEPASYYNTYSSPSFHHQNQPHSYYNDYEMQQYPPSSPYQPSNRQWNTAPLAPPTPAMSTPYSASTTLTPSTPYSYTTTTISSPSPGYRAAGPVPHPNHNNYF</sequence>
<evidence type="ECO:0000313" key="3">
    <source>
        <dbReference type="EMBL" id="CDS13370.1"/>
    </source>
</evidence>
<feature type="compositionally biased region" description="Low complexity" evidence="1">
    <location>
        <begin position="413"/>
        <end position="440"/>
    </location>
</feature>
<keyword evidence="2" id="KW-0812">Transmembrane</keyword>
<dbReference type="InterPro" id="IPR031606">
    <property type="entry name" value="Kch1/2"/>
</dbReference>
<organism evidence="3">
    <name type="scientific">Lichtheimia ramosa</name>
    <dbReference type="NCBI Taxonomy" id="688394"/>
    <lineage>
        <taxon>Eukaryota</taxon>
        <taxon>Fungi</taxon>
        <taxon>Fungi incertae sedis</taxon>
        <taxon>Mucoromycota</taxon>
        <taxon>Mucoromycotina</taxon>
        <taxon>Mucoromycetes</taxon>
        <taxon>Mucorales</taxon>
        <taxon>Lichtheimiaceae</taxon>
        <taxon>Lichtheimia</taxon>
    </lineage>
</organism>
<dbReference type="PANTHER" id="PTHR36424">
    <property type="entry name" value="PHEROMONE-REGULATED MEMBRANE PROTEIN 6"/>
    <property type="match status" value="1"/>
</dbReference>
<dbReference type="Pfam" id="PF16944">
    <property type="entry name" value="KCH"/>
    <property type="match status" value="1"/>
</dbReference>
<feature type="transmembrane region" description="Helical" evidence="2">
    <location>
        <begin position="58"/>
        <end position="83"/>
    </location>
</feature>